<dbReference type="PANTHER" id="PTHR36974:SF1">
    <property type="entry name" value="DOXX FAMILY MEMBRANE PROTEIN"/>
    <property type="match status" value="1"/>
</dbReference>
<keyword evidence="2" id="KW-1185">Reference proteome</keyword>
<gene>
    <name evidence="1" type="ORF">GCM10023094_25970</name>
</gene>
<accession>A0ABP8P433</accession>
<organism evidence="1 2">
    <name type="scientific">Rhodococcus olei</name>
    <dbReference type="NCBI Taxonomy" id="2161675"/>
    <lineage>
        <taxon>Bacteria</taxon>
        <taxon>Bacillati</taxon>
        <taxon>Actinomycetota</taxon>
        <taxon>Actinomycetes</taxon>
        <taxon>Mycobacteriales</taxon>
        <taxon>Nocardiaceae</taxon>
        <taxon>Rhodococcus</taxon>
    </lineage>
</organism>
<reference evidence="2" key="1">
    <citation type="journal article" date="2019" name="Int. J. Syst. Evol. Microbiol.">
        <title>The Global Catalogue of Microorganisms (GCM) 10K type strain sequencing project: providing services to taxonomists for standard genome sequencing and annotation.</title>
        <authorList>
            <consortium name="The Broad Institute Genomics Platform"/>
            <consortium name="The Broad Institute Genome Sequencing Center for Infectious Disease"/>
            <person name="Wu L."/>
            <person name="Ma J."/>
        </authorList>
    </citation>
    <scope>NUCLEOTIDE SEQUENCE [LARGE SCALE GENOMIC DNA]</scope>
    <source>
        <strain evidence="2">JCM 32206</strain>
    </source>
</reference>
<protein>
    <submittedName>
        <fullName evidence="1">Membrane protein</fullName>
    </submittedName>
</protein>
<dbReference type="EMBL" id="BAABFB010000043">
    <property type="protein sequence ID" value="GAA4480035.1"/>
    <property type="molecule type" value="Genomic_DNA"/>
</dbReference>
<comment type="caution">
    <text evidence="1">The sequence shown here is derived from an EMBL/GenBank/DDBJ whole genome shotgun (WGS) entry which is preliminary data.</text>
</comment>
<evidence type="ECO:0000313" key="2">
    <source>
        <dbReference type="Proteomes" id="UP001501183"/>
    </source>
</evidence>
<dbReference type="PANTHER" id="PTHR36974">
    <property type="entry name" value="MEMBRANE PROTEIN-RELATED"/>
    <property type="match status" value="1"/>
</dbReference>
<proteinExistence type="predicted"/>
<sequence>MLAHAGAVGQAGSVALSPAPALAALLLGSGTLHFATPKPFDAIVPRALPGNARTYTEVSGVAELAIGAALAVPRTRRLGGTLAAALFVAVFPANVQMALDWLRSDRPAPAKAAALARLPLQIPLVVAALRVRRGA</sequence>
<name>A0ABP8P433_9NOCA</name>
<dbReference type="Proteomes" id="UP001501183">
    <property type="component" value="Unassembled WGS sequence"/>
</dbReference>
<evidence type="ECO:0000313" key="1">
    <source>
        <dbReference type="EMBL" id="GAA4480035.1"/>
    </source>
</evidence>